<protein>
    <submittedName>
        <fullName evidence="2">Serpin</fullName>
    </submittedName>
</protein>
<organism evidence="2 3">
    <name type="scientific">Alphaentomopoxvirus acuprea</name>
    <dbReference type="NCBI Taxonomy" id="62099"/>
    <lineage>
        <taxon>Viruses</taxon>
        <taxon>Varidnaviria</taxon>
        <taxon>Bamfordvirae</taxon>
        <taxon>Nucleocytoviricota</taxon>
        <taxon>Pokkesviricetes</taxon>
        <taxon>Chitovirales</taxon>
        <taxon>Poxviridae</taxon>
        <taxon>Entomopoxvirinae</taxon>
        <taxon>Alphaentomopoxvirus</taxon>
    </lineage>
</organism>
<dbReference type="SUPFAM" id="SSF56574">
    <property type="entry name" value="Serpins"/>
    <property type="match status" value="1"/>
</dbReference>
<proteinExistence type="predicted"/>
<reference evidence="2 3" key="1">
    <citation type="journal article" date="2014" name="Virology">
        <title>The complete genome sequence of the Alphaentomopoxvirus Anomala cuprea entomopoxvirus, including its terminal hairpin loop sequences, suggests a potentially unique mode of apoptosis inhibition and mode of DNA replication.</title>
        <authorList>
            <person name="Mitsuhashi W."/>
            <person name="Miyamoto K."/>
            <person name="Wada S."/>
        </authorList>
    </citation>
    <scope>NUCLEOTIDE SEQUENCE [LARGE SCALE GENOMIC DNA]</scope>
    <source>
        <strain evidence="2">CV6M</strain>
    </source>
</reference>
<keyword evidence="3" id="KW-1185">Reference proteome</keyword>
<dbReference type="InterPro" id="IPR036186">
    <property type="entry name" value="Serpin_sf"/>
</dbReference>
<dbReference type="KEGG" id="vg:18263515"/>
<feature type="domain" description="Serpin" evidence="1">
    <location>
        <begin position="156"/>
        <end position="246"/>
    </location>
</feature>
<dbReference type="InterPro" id="IPR023796">
    <property type="entry name" value="Serpin_dom"/>
</dbReference>
<dbReference type="EMBL" id="AP013055">
    <property type="protein sequence ID" value="BAO49446.1"/>
    <property type="molecule type" value="Genomic_DNA"/>
</dbReference>
<dbReference type="Pfam" id="PF00079">
    <property type="entry name" value="Serpin"/>
    <property type="match status" value="1"/>
</dbReference>
<evidence type="ECO:0000313" key="3">
    <source>
        <dbReference type="Proteomes" id="UP000174145"/>
    </source>
</evidence>
<accession>W6JLF2</accession>
<dbReference type="InterPro" id="IPR042185">
    <property type="entry name" value="Serpin_sf_2"/>
</dbReference>
<dbReference type="Gene3D" id="2.30.39.10">
    <property type="entry name" value="Alpha-1-antitrypsin, domain 1"/>
    <property type="match status" value="1"/>
</dbReference>
<evidence type="ECO:0000313" key="2">
    <source>
        <dbReference type="EMBL" id="BAO49446.1"/>
    </source>
</evidence>
<evidence type="ECO:0000259" key="1">
    <source>
        <dbReference type="Pfam" id="PF00079"/>
    </source>
</evidence>
<name>W6JLF2_9POXV</name>
<dbReference type="GeneID" id="18263515"/>
<sequence length="287" mass="33801">MYKIILIVLTISITISNTRHLTKKNVKHINNLACNMLYDIHNNKSIAIFPIANWYFVKGDETAIEINKKINKIGNRLYILTNGIFNYKTHSIPTINQWLQDSNIHNTKIQVSEFIQTDTLLITIITAKIYLSNILNVYNNKIIVKTTMYYIDFKTDELYINIPIENRLSMIIIYPYYSKNIKLVLKNIHSKKLRSIDKNIKMNNNSDLYIMLPIINDEYKYNLNKMIAEAQHNLFNVNTIEIINISFNYDSNMNETLNDINIMDITTFVYIIYDKKTKLMVSYGIYH</sequence>
<dbReference type="RefSeq" id="YP_009001559.1">
    <property type="nucleotide sequence ID" value="NC_023426.1"/>
</dbReference>
<dbReference type="Proteomes" id="UP000174145">
    <property type="component" value="Segment"/>
</dbReference>